<evidence type="ECO:0000313" key="1">
    <source>
        <dbReference type="EMBL" id="KAG6793707.1"/>
    </source>
</evidence>
<evidence type="ECO:0008006" key="3">
    <source>
        <dbReference type="Google" id="ProtNLM"/>
    </source>
</evidence>
<keyword evidence="2" id="KW-1185">Reference proteome</keyword>
<proteinExistence type="predicted"/>
<dbReference type="PANTHER" id="PTHR46932">
    <property type="entry name" value="HEAVY METAL-ASSOCIATED ISOPRENYLATED PLANT PROTEIN 47"/>
    <property type="match status" value="1"/>
</dbReference>
<organism evidence="1 2">
    <name type="scientific">Populus tomentosa</name>
    <name type="common">Chinese white poplar</name>
    <dbReference type="NCBI Taxonomy" id="118781"/>
    <lineage>
        <taxon>Eukaryota</taxon>
        <taxon>Viridiplantae</taxon>
        <taxon>Streptophyta</taxon>
        <taxon>Embryophyta</taxon>
        <taxon>Tracheophyta</taxon>
        <taxon>Spermatophyta</taxon>
        <taxon>Magnoliopsida</taxon>
        <taxon>eudicotyledons</taxon>
        <taxon>Gunneridae</taxon>
        <taxon>Pentapetalae</taxon>
        <taxon>rosids</taxon>
        <taxon>fabids</taxon>
        <taxon>Malpighiales</taxon>
        <taxon>Salicaceae</taxon>
        <taxon>Saliceae</taxon>
        <taxon>Populus</taxon>
    </lineage>
</organism>
<protein>
    <recommendedName>
        <fullName evidence="3">Copper transport protein family</fullName>
    </recommendedName>
</protein>
<dbReference type="InterPro" id="IPR042885">
    <property type="entry name" value="HIPP47/16"/>
</dbReference>
<dbReference type="Gene3D" id="3.30.70.100">
    <property type="match status" value="1"/>
</dbReference>
<name>A0A8X8IXX3_POPTO</name>
<dbReference type="OrthoDB" id="692882at2759"/>
<accession>A0A8X8IXX3</accession>
<gene>
    <name evidence="1" type="ORF">POTOM_002923</name>
</gene>
<dbReference type="EMBL" id="JAAWWB010000001">
    <property type="protein sequence ID" value="KAG6793707.1"/>
    <property type="molecule type" value="Genomic_DNA"/>
</dbReference>
<evidence type="ECO:0000313" key="2">
    <source>
        <dbReference type="Proteomes" id="UP000886885"/>
    </source>
</evidence>
<sequence>MKQKIVMEVSMNSSKHRTRAMKIAAVANGVNSVEIEGTDKVVVIGDGVDSVKLARALKKQFGHVMIVSVKEEKEEEEEEEEEEKDVLYWPYNYTHHYPAPLVYENIYSPSLPPTCSIL</sequence>
<dbReference type="PANTHER" id="PTHR46932:SF12">
    <property type="entry name" value="HEAVY METAL-ASSOCIATED ISOPRENYLATED PLANT PROTEIN 47"/>
    <property type="match status" value="1"/>
</dbReference>
<dbReference type="AlphaFoldDB" id="A0A8X8IXX3"/>
<comment type="caution">
    <text evidence="1">The sequence shown here is derived from an EMBL/GenBank/DDBJ whole genome shotgun (WGS) entry which is preliminary data.</text>
</comment>
<dbReference type="Proteomes" id="UP000886885">
    <property type="component" value="Chromosome 1A"/>
</dbReference>
<reference evidence="1" key="1">
    <citation type="journal article" date="2020" name="bioRxiv">
        <title>Hybrid origin of Populus tomentosa Carr. identified through genome sequencing and phylogenomic analysis.</title>
        <authorList>
            <person name="An X."/>
            <person name="Gao K."/>
            <person name="Chen Z."/>
            <person name="Li J."/>
            <person name="Yang X."/>
            <person name="Yang X."/>
            <person name="Zhou J."/>
            <person name="Guo T."/>
            <person name="Zhao T."/>
            <person name="Huang S."/>
            <person name="Miao D."/>
            <person name="Khan W.U."/>
            <person name="Rao P."/>
            <person name="Ye M."/>
            <person name="Lei B."/>
            <person name="Liao W."/>
            <person name="Wang J."/>
            <person name="Ji L."/>
            <person name="Li Y."/>
            <person name="Guo B."/>
            <person name="Mustafa N.S."/>
            <person name="Li S."/>
            <person name="Yun Q."/>
            <person name="Keller S.R."/>
            <person name="Mao J."/>
            <person name="Zhang R."/>
            <person name="Strauss S.H."/>
        </authorList>
    </citation>
    <scope>NUCLEOTIDE SEQUENCE</scope>
    <source>
        <strain evidence="1">GM15</strain>
        <tissue evidence="1">Leaf</tissue>
    </source>
</reference>